<dbReference type="PANTHER" id="PTHR42999:SF1">
    <property type="entry name" value="PENTAPEPTIDE REPEAT-CONTAINING PROTEIN"/>
    <property type="match status" value="1"/>
</dbReference>
<comment type="caution">
    <text evidence="1">The sequence shown here is derived from an EMBL/GenBank/DDBJ whole genome shotgun (WGS) entry which is preliminary data.</text>
</comment>
<keyword evidence="2" id="KW-1185">Reference proteome</keyword>
<dbReference type="InterPro" id="IPR001646">
    <property type="entry name" value="5peptide_repeat"/>
</dbReference>
<dbReference type="SUPFAM" id="SSF141571">
    <property type="entry name" value="Pentapeptide repeat-like"/>
    <property type="match status" value="1"/>
</dbReference>
<protein>
    <submittedName>
        <fullName evidence="1">Pentapeptide repeat protein</fullName>
    </submittedName>
</protein>
<proteinExistence type="predicted"/>
<dbReference type="EMBL" id="BMGS01000003">
    <property type="protein sequence ID" value="GGG40417.1"/>
    <property type="molecule type" value="Genomic_DNA"/>
</dbReference>
<dbReference type="RefSeq" id="WP_188557274.1">
    <property type="nucleotide sequence ID" value="NZ_BMGS01000003.1"/>
</dbReference>
<name>A0ABQ1WPU5_9BACT</name>
<reference evidence="2" key="1">
    <citation type="journal article" date="2019" name="Int. J. Syst. Evol. Microbiol.">
        <title>The Global Catalogue of Microorganisms (GCM) 10K type strain sequencing project: providing services to taxonomists for standard genome sequencing and annotation.</title>
        <authorList>
            <consortium name="The Broad Institute Genomics Platform"/>
            <consortium name="The Broad Institute Genome Sequencing Center for Infectious Disease"/>
            <person name="Wu L."/>
            <person name="Ma J."/>
        </authorList>
    </citation>
    <scope>NUCLEOTIDE SEQUENCE [LARGE SCALE GENOMIC DNA]</scope>
    <source>
        <strain evidence="2">CGMCC 1.12990</strain>
    </source>
</reference>
<dbReference type="PANTHER" id="PTHR42999">
    <property type="entry name" value="ANTIBIOTIC RESISTANCE PROTEIN MCBG"/>
    <property type="match status" value="1"/>
</dbReference>
<dbReference type="Gene3D" id="2.160.20.80">
    <property type="entry name" value="E3 ubiquitin-protein ligase SopA"/>
    <property type="match status" value="1"/>
</dbReference>
<dbReference type="Pfam" id="PF00805">
    <property type="entry name" value="Pentapeptide"/>
    <property type="match status" value="1"/>
</dbReference>
<dbReference type="Pfam" id="PF13599">
    <property type="entry name" value="Pentapeptide_4"/>
    <property type="match status" value="1"/>
</dbReference>
<evidence type="ECO:0000313" key="2">
    <source>
        <dbReference type="Proteomes" id="UP000601361"/>
    </source>
</evidence>
<evidence type="ECO:0000313" key="1">
    <source>
        <dbReference type="EMBL" id="GGG40417.1"/>
    </source>
</evidence>
<accession>A0ABQ1WPU5</accession>
<dbReference type="InterPro" id="IPR052949">
    <property type="entry name" value="PA_immunity-related"/>
</dbReference>
<sequence length="203" mass="23089">MRRHTSRKTAKPQQKPDYFPSERVLTRALPPALVGEREFENYHFLNFDLSQSNLAGRLFSECRFENCNLAGTSLANTSLQNVAFDGCKLLGLQFEACRDMLFRVHFDRCQLDYASFTGKAMPHTRFVDCSLREASFTQTDLTDAVFQNCQLERAVFLHTKLSGADFRTAHNVLLDPEVNELKNARFALLSLPGLLARHGLIIE</sequence>
<organism evidence="1 2">
    <name type="scientific">Hymenobacter glacieicola</name>
    <dbReference type="NCBI Taxonomy" id="1562124"/>
    <lineage>
        <taxon>Bacteria</taxon>
        <taxon>Pseudomonadati</taxon>
        <taxon>Bacteroidota</taxon>
        <taxon>Cytophagia</taxon>
        <taxon>Cytophagales</taxon>
        <taxon>Hymenobacteraceae</taxon>
        <taxon>Hymenobacter</taxon>
    </lineage>
</organism>
<dbReference type="Proteomes" id="UP000601361">
    <property type="component" value="Unassembled WGS sequence"/>
</dbReference>
<gene>
    <name evidence="1" type="ORF">GCM10011378_15840</name>
</gene>